<dbReference type="Proteomes" id="UP001231109">
    <property type="component" value="Unassembled WGS sequence"/>
</dbReference>
<evidence type="ECO:0000313" key="1">
    <source>
        <dbReference type="EMBL" id="MDP5138601.1"/>
    </source>
</evidence>
<protein>
    <submittedName>
        <fullName evidence="1">Uncharacterized protein</fullName>
    </submittedName>
</protein>
<dbReference type="EMBL" id="JAPJDZ010000214">
    <property type="protein sequence ID" value="MDP5138601.1"/>
    <property type="molecule type" value="Genomic_DNA"/>
</dbReference>
<dbReference type="RefSeq" id="WP_305977716.1">
    <property type="nucleotide sequence ID" value="NZ_JAPJDZ010000214.1"/>
</dbReference>
<proteinExistence type="predicted"/>
<reference evidence="1 2" key="1">
    <citation type="submission" date="2022-11" db="EMBL/GenBank/DDBJ databases">
        <title>Viruses from the air-sea interface of a natural surface slick.</title>
        <authorList>
            <person name="Rahlff J."/>
            <person name="Holmfeldt K."/>
        </authorList>
    </citation>
    <scope>NUCLEOTIDE SEQUENCE [LARGE SCALE GENOMIC DNA]</scope>
    <source>
        <strain evidence="1 2">SMS4</strain>
    </source>
</reference>
<accession>A0ABT9I6K9</accession>
<comment type="caution">
    <text evidence="1">The sequence shown here is derived from an EMBL/GenBank/DDBJ whole genome shotgun (WGS) entry which is preliminary data.</text>
</comment>
<sequence>MTIHISYEERMAYLHALKTRQATPASSAAFRKILQRAVHVANATYNAVQLELFNELPSEKRV</sequence>
<organism evidence="1 2">
    <name type="scientific">Rheinheimera baltica</name>
    <dbReference type="NCBI Taxonomy" id="67576"/>
    <lineage>
        <taxon>Bacteria</taxon>
        <taxon>Pseudomonadati</taxon>
        <taxon>Pseudomonadota</taxon>
        <taxon>Gammaproteobacteria</taxon>
        <taxon>Chromatiales</taxon>
        <taxon>Chromatiaceae</taxon>
        <taxon>Rheinheimera</taxon>
    </lineage>
</organism>
<keyword evidence="2" id="KW-1185">Reference proteome</keyword>
<gene>
    <name evidence="1" type="ORF">ORJ04_21880</name>
</gene>
<name>A0ABT9I6K9_9GAMM</name>
<evidence type="ECO:0000313" key="2">
    <source>
        <dbReference type="Proteomes" id="UP001231109"/>
    </source>
</evidence>